<dbReference type="SMART" id="SM01111">
    <property type="entry name" value="CVNH"/>
    <property type="match status" value="1"/>
</dbReference>
<dbReference type="Pfam" id="PF08881">
    <property type="entry name" value="CVNH"/>
    <property type="match status" value="1"/>
</dbReference>
<reference evidence="2" key="1">
    <citation type="submission" date="2022-12" db="EMBL/GenBank/DDBJ databases">
        <authorList>
            <person name="Petersen C."/>
        </authorList>
    </citation>
    <scope>NUCLEOTIDE SEQUENCE</scope>
    <source>
        <strain evidence="2">IBT 35673</strain>
        <strain evidence="3">IBT 35675</strain>
    </source>
</reference>
<proteinExistence type="predicted"/>
<evidence type="ECO:0000313" key="3">
    <source>
        <dbReference type="EMBL" id="KAJ5366876.1"/>
    </source>
</evidence>
<name>A0A9W9Q8C6_PENBR</name>
<protein>
    <submittedName>
        <fullName evidence="2">Cyanovirin-N</fullName>
    </submittedName>
</protein>
<dbReference type="PANTHER" id="PTHR42076">
    <property type="entry name" value="CYANOVIRIN-N HOMOLOG"/>
    <property type="match status" value="1"/>
</dbReference>
<organism evidence="2 4">
    <name type="scientific">Penicillium brevicompactum</name>
    <dbReference type="NCBI Taxonomy" id="5074"/>
    <lineage>
        <taxon>Eukaryota</taxon>
        <taxon>Fungi</taxon>
        <taxon>Dikarya</taxon>
        <taxon>Ascomycota</taxon>
        <taxon>Pezizomycotina</taxon>
        <taxon>Eurotiomycetes</taxon>
        <taxon>Eurotiomycetidae</taxon>
        <taxon>Eurotiales</taxon>
        <taxon>Aspergillaceae</taxon>
        <taxon>Penicillium</taxon>
    </lineage>
</organism>
<gene>
    <name evidence="2" type="ORF">N7452_009444</name>
    <name evidence="3" type="ORF">N7541_000817</name>
</gene>
<evidence type="ECO:0000313" key="5">
    <source>
        <dbReference type="Proteomes" id="UP001148299"/>
    </source>
</evidence>
<keyword evidence="5" id="KW-1185">Reference proteome</keyword>
<evidence type="ECO:0000313" key="2">
    <source>
        <dbReference type="EMBL" id="KAJ5329054.1"/>
    </source>
</evidence>
<sequence length="110" mass="12153">MSFHKSCDLVRIEVRGDGTWLLAAAGNGHGENIPSQLRLDDHIGNSDGYFSWQGQRFTQTAKNIQLSFRNDGVWLEADISEVNGGERGRQGINLSDHIENRGGKLVFVGL</sequence>
<feature type="domain" description="Cyanovirin-N" evidence="1">
    <location>
        <begin position="2"/>
        <end position="107"/>
    </location>
</feature>
<dbReference type="Proteomes" id="UP001148299">
    <property type="component" value="Unassembled WGS sequence"/>
</dbReference>
<dbReference type="AlphaFoldDB" id="A0A9W9Q8C6"/>
<dbReference type="SUPFAM" id="SSF51322">
    <property type="entry name" value="Cyanovirin-N"/>
    <property type="match status" value="1"/>
</dbReference>
<dbReference type="Proteomes" id="UP001147695">
    <property type="component" value="Unassembled WGS sequence"/>
</dbReference>
<accession>A0A9W9Q8C6</accession>
<evidence type="ECO:0000313" key="4">
    <source>
        <dbReference type="Proteomes" id="UP001147695"/>
    </source>
</evidence>
<dbReference type="Gene3D" id="2.30.60.10">
    <property type="entry name" value="Cyanovirin-N"/>
    <property type="match status" value="1"/>
</dbReference>
<comment type="caution">
    <text evidence="2">The sequence shown here is derived from an EMBL/GenBank/DDBJ whole genome shotgun (WGS) entry which is preliminary data.</text>
</comment>
<dbReference type="InterPro" id="IPR036673">
    <property type="entry name" value="Cyanovirin-N_sf"/>
</dbReference>
<evidence type="ECO:0000259" key="1">
    <source>
        <dbReference type="SMART" id="SM01111"/>
    </source>
</evidence>
<reference evidence="2" key="2">
    <citation type="journal article" date="2023" name="IMA Fungus">
        <title>Comparative genomic study of the Penicillium genus elucidates a diverse pangenome and 15 lateral gene transfer events.</title>
        <authorList>
            <person name="Petersen C."/>
            <person name="Sorensen T."/>
            <person name="Nielsen M.R."/>
            <person name="Sondergaard T.E."/>
            <person name="Sorensen J.L."/>
            <person name="Fitzpatrick D.A."/>
            <person name="Frisvad J.C."/>
            <person name="Nielsen K.L."/>
        </authorList>
    </citation>
    <scope>NUCLEOTIDE SEQUENCE</scope>
    <source>
        <strain evidence="2">IBT 35673</strain>
        <strain evidence="3">IBT 35675</strain>
    </source>
</reference>
<dbReference type="EMBL" id="JAPZBR010000001">
    <property type="protein sequence ID" value="KAJ5366876.1"/>
    <property type="molecule type" value="Genomic_DNA"/>
</dbReference>
<dbReference type="PANTHER" id="PTHR42076:SF1">
    <property type="entry name" value="CYANOVIRIN-N DOMAIN-CONTAINING PROTEIN"/>
    <property type="match status" value="1"/>
</dbReference>
<dbReference type="EMBL" id="JAPZBQ010000005">
    <property type="protein sequence ID" value="KAJ5329054.1"/>
    <property type="molecule type" value="Genomic_DNA"/>
</dbReference>
<dbReference type="InterPro" id="IPR011058">
    <property type="entry name" value="Cyanovirin-N"/>
</dbReference>